<proteinExistence type="inferred from homology"/>
<keyword evidence="4" id="KW-1185">Reference proteome</keyword>
<dbReference type="Gene3D" id="2.130.10.10">
    <property type="entry name" value="YVTN repeat-like/Quinoprotein amine dehydrogenase"/>
    <property type="match status" value="1"/>
</dbReference>
<dbReference type="InterPro" id="IPR050282">
    <property type="entry name" value="Cycloisomerase_2"/>
</dbReference>
<dbReference type="Proteomes" id="UP000295344">
    <property type="component" value="Unassembled WGS sequence"/>
</dbReference>
<dbReference type="PANTHER" id="PTHR30344:SF1">
    <property type="entry name" value="6-PHOSPHOGLUCONOLACTONASE"/>
    <property type="match status" value="1"/>
</dbReference>
<dbReference type="RefSeq" id="WP_162850932.1">
    <property type="nucleotide sequence ID" value="NZ_BAAARP010000001.1"/>
</dbReference>
<evidence type="ECO:0000313" key="3">
    <source>
        <dbReference type="EMBL" id="TDS75050.1"/>
    </source>
</evidence>
<gene>
    <name evidence="3" type="ORF">CLV52_3574</name>
</gene>
<sequence>MTGFWVGGYTADDATGGVRRLDAATGMNEVVVATPDPSYLLASPTTDLLYAVDEGGDAVVALRDGVVVARVAAAGSAPCHLSITADGTLLLAACYGDGRVGVHDLAEDGTPGPARALPDPPPASIGPHPAQDGPHAHSTLELGDLLLVADLGTDRVLVHRRRGADFAFDGAIALPAGSGPRDLLLVPSGPVLVLGEHDARIHVLDVAARSVRVSVPTTTDPVRGDQAAGMTLVGRRLTAGLRGSDRIALLRLDDDGVPEPVDAALTGGTWPRHHAVDGDRLLVANERSGTVTALAFRSDESLGSPGPVARIPSPTFLLATGGAA</sequence>
<dbReference type="EMBL" id="SOAM01000004">
    <property type="protein sequence ID" value="TDS75050.1"/>
    <property type="molecule type" value="Genomic_DNA"/>
</dbReference>
<evidence type="ECO:0000256" key="1">
    <source>
        <dbReference type="ARBA" id="ARBA00005564"/>
    </source>
</evidence>
<dbReference type="Pfam" id="PF10282">
    <property type="entry name" value="Lactonase"/>
    <property type="match status" value="1"/>
</dbReference>
<dbReference type="InterPro" id="IPR019405">
    <property type="entry name" value="Lactonase_7-beta_prop"/>
</dbReference>
<keyword evidence="3" id="KW-0413">Isomerase</keyword>
<dbReference type="GO" id="GO:0017057">
    <property type="term" value="F:6-phosphogluconolactonase activity"/>
    <property type="evidence" value="ECO:0007669"/>
    <property type="project" value="TreeGrafter"/>
</dbReference>
<feature type="region of interest" description="Disordered" evidence="2">
    <location>
        <begin position="105"/>
        <end position="136"/>
    </location>
</feature>
<protein>
    <submittedName>
        <fullName evidence="3">6-phosphogluconolactonase (Cycloisomerase 2 family)</fullName>
    </submittedName>
</protein>
<accession>A0A4R7FH77</accession>
<reference evidence="3 4" key="1">
    <citation type="submission" date="2019-03" db="EMBL/GenBank/DDBJ databases">
        <title>Genomic Encyclopedia of Archaeal and Bacterial Type Strains, Phase II (KMG-II): from individual species to whole genera.</title>
        <authorList>
            <person name="Goeker M."/>
        </authorList>
    </citation>
    <scope>NUCLEOTIDE SEQUENCE [LARGE SCALE GENOMIC DNA]</scope>
    <source>
        <strain evidence="3 4">DSM 24782</strain>
    </source>
</reference>
<comment type="similarity">
    <text evidence="1">Belongs to the cycloisomerase 2 family.</text>
</comment>
<dbReference type="GO" id="GO:0016853">
    <property type="term" value="F:isomerase activity"/>
    <property type="evidence" value="ECO:0007669"/>
    <property type="project" value="UniProtKB-KW"/>
</dbReference>
<dbReference type="SUPFAM" id="SSF51004">
    <property type="entry name" value="C-terminal (heme d1) domain of cytochrome cd1-nitrite reductase"/>
    <property type="match status" value="1"/>
</dbReference>
<evidence type="ECO:0000256" key="2">
    <source>
        <dbReference type="SAM" id="MobiDB-lite"/>
    </source>
</evidence>
<name>A0A4R7FH77_9MICO</name>
<evidence type="ECO:0000313" key="4">
    <source>
        <dbReference type="Proteomes" id="UP000295344"/>
    </source>
</evidence>
<dbReference type="InterPro" id="IPR011048">
    <property type="entry name" value="Haem_d1_sf"/>
</dbReference>
<dbReference type="PANTHER" id="PTHR30344">
    <property type="entry name" value="6-PHOSPHOGLUCONOLACTONASE-RELATED"/>
    <property type="match status" value="1"/>
</dbReference>
<organism evidence="3 4">
    <name type="scientific">Amnibacterium kyonggiense</name>
    <dbReference type="NCBI Taxonomy" id="595671"/>
    <lineage>
        <taxon>Bacteria</taxon>
        <taxon>Bacillati</taxon>
        <taxon>Actinomycetota</taxon>
        <taxon>Actinomycetes</taxon>
        <taxon>Micrococcales</taxon>
        <taxon>Microbacteriaceae</taxon>
        <taxon>Amnibacterium</taxon>
    </lineage>
</organism>
<dbReference type="InterPro" id="IPR015943">
    <property type="entry name" value="WD40/YVTN_repeat-like_dom_sf"/>
</dbReference>
<dbReference type="AlphaFoldDB" id="A0A4R7FH77"/>
<comment type="caution">
    <text evidence="3">The sequence shown here is derived from an EMBL/GenBank/DDBJ whole genome shotgun (WGS) entry which is preliminary data.</text>
</comment>